<sequence length="128" mass="13959">MSMIRTIEVLLGIPAMNQLDASAIPMDIFQEKPDLTPYQAALPTIAADNLMTGKAKDKVTAAWMKKTLQQDLDHADMADPQALNAVIWFACRGDGSREPPSAVLPAYEAIRLGILEGVPVDHKDKDDD</sequence>
<name>A0A7V8NQT6_9BACT</name>
<organism evidence="1 2">
    <name type="scientific">Candidatus Acidiferrum panamense</name>
    <dbReference type="NCBI Taxonomy" id="2741543"/>
    <lineage>
        <taxon>Bacteria</taxon>
        <taxon>Pseudomonadati</taxon>
        <taxon>Acidobacteriota</taxon>
        <taxon>Terriglobia</taxon>
        <taxon>Candidatus Acidiferrales</taxon>
        <taxon>Candidatus Acidiferrum</taxon>
    </lineage>
</organism>
<keyword evidence="2" id="KW-1185">Reference proteome</keyword>
<reference evidence="1" key="1">
    <citation type="submission" date="2020-06" db="EMBL/GenBank/DDBJ databases">
        <title>Legume-microbial interactions unlock mineral nutrients during tropical forest succession.</title>
        <authorList>
            <person name="Epihov D.Z."/>
        </authorList>
    </citation>
    <scope>NUCLEOTIDE SEQUENCE [LARGE SCALE GENOMIC DNA]</scope>
    <source>
        <strain evidence="1">Pan2503</strain>
    </source>
</reference>
<comment type="caution">
    <text evidence="1">The sequence shown here is derived from an EMBL/GenBank/DDBJ whole genome shotgun (WGS) entry which is preliminary data.</text>
</comment>
<dbReference type="EMBL" id="JACDQQ010001127">
    <property type="protein sequence ID" value="MBA0085632.1"/>
    <property type="molecule type" value="Genomic_DNA"/>
</dbReference>
<protein>
    <submittedName>
        <fullName evidence="1">Uncharacterized protein</fullName>
    </submittedName>
</protein>
<proteinExistence type="predicted"/>
<evidence type="ECO:0000313" key="2">
    <source>
        <dbReference type="Proteomes" id="UP000567293"/>
    </source>
</evidence>
<dbReference type="AlphaFoldDB" id="A0A7V8NQT6"/>
<dbReference type="Proteomes" id="UP000567293">
    <property type="component" value="Unassembled WGS sequence"/>
</dbReference>
<gene>
    <name evidence="1" type="ORF">HRJ53_11605</name>
</gene>
<evidence type="ECO:0000313" key="1">
    <source>
        <dbReference type="EMBL" id="MBA0085632.1"/>
    </source>
</evidence>
<accession>A0A7V8NQT6</accession>